<accession>T1AGT1</accession>
<dbReference type="EMBL" id="AUZZ01002558">
    <property type="protein sequence ID" value="EQD59701.1"/>
    <property type="molecule type" value="Genomic_DNA"/>
</dbReference>
<feature type="non-terminal residue" evidence="1">
    <location>
        <position position="1"/>
    </location>
</feature>
<protein>
    <submittedName>
        <fullName evidence="1">Glycosyltransferase</fullName>
    </submittedName>
</protein>
<reference evidence="1" key="1">
    <citation type="submission" date="2013-08" db="EMBL/GenBank/DDBJ databases">
        <authorList>
            <person name="Mendez C."/>
            <person name="Richter M."/>
            <person name="Ferrer M."/>
            <person name="Sanchez J."/>
        </authorList>
    </citation>
    <scope>NUCLEOTIDE SEQUENCE</scope>
</reference>
<dbReference type="SUPFAM" id="SSF53756">
    <property type="entry name" value="UDP-Glycosyltransferase/glycogen phosphorylase"/>
    <property type="match status" value="1"/>
</dbReference>
<proteinExistence type="predicted"/>
<comment type="caution">
    <text evidence="1">The sequence shown here is derived from an EMBL/GenBank/DDBJ whole genome shotgun (WGS) entry which is preliminary data.</text>
</comment>
<name>T1AGT1_9ZZZZ</name>
<keyword evidence="1" id="KW-0808">Transferase</keyword>
<dbReference type="GO" id="GO:0016740">
    <property type="term" value="F:transferase activity"/>
    <property type="evidence" value="ECO:0007669"/>
    <property type="project" value="UniProtKB-KW"/>
</dbReference>
<dbReference type="Gene3D" id="3.40.50.2000">
    <property type="entry name" value="Glycogen Phosphorylase B"/>
    <property type="match status" value="1"/>
</dbReference>
<sequence>RVSIAPLRYGAGVKGKINTAMAAGLPVVATRIAAEAMALTDGVDVLLADTPAAMAAAIERAYTNQALWQRLSRGGMDNVRQHFSRARARDVLREVLDDALRESASPSR</sequence>
<dbReference type="AlphaFoldDB" id="T1AGT1"/>
<evidence type="ECO:0000313" key="1">
    <source>
        <dbReference type="EMBL" id="EQD59701.1"/>
    </source>
</evidence>
<reference evidence="1" key="2">
    <citation type="journal article" date="2014" name="ISME J.">
        <title>Microbial stratification in low pH oxic and suboxic macroscopic growths along an acid mine drainage.</title>
        <authorList>
            <person name="Mendez-Garcia C."/>
            <person name="Mesa V."/>
            <person name="Sprenger R.R."/>
            <person name="Richter M."/>
            <person name="Diez M.S."/>
            <person name="Solano J."/>
            <person name="Bargiela R."/>
            <person name="Golyshina O.V."/>
            <person name="Manteca A."/>
            <person name="Ramos J.L."/>
            <person name="Gallego J.R."/>
            <person name="Llorente I."/>
            <person name="Martins Dos Santos V.A."/>
            <person name="Jensen O.N."/>
            <person name="Pelaez A.I."/>
            <person name="Sanchez J."/>
            <person name="Ferrer M."/>
        </authorList>
    </citation>
    <scope>NUCLEOTIDE SEQUENCE</scope>
</reference>
<organism evidence="1">
    <name type="scientific">mine drainage metagenome</name>
    <dbReference type="NCBI Taxonomy" id="410659"/>
    <lineage>
        <taxon>unclassified sequences</taxon>
        <taxon>metagenomes</taxon>
        <taxon>ecological metagenomes</taxon>
    </lineage>
</organism>
<gene>
    <name evidence="1" type="ORF">B2A_03847</name>
</gene>
<dbReference type="Pfam" id="PF13692">
    <property type="entry name" value="Glyco_trans_1_4"/>
    <property type="match status" value="1"/>
</dbReference>